<accession>A0A1Z4BSL6</accession>
<evidence type="ECO:0000313" key="2">
    <source>
        <dbReference type="Proteomes" id="UP000197007"/>
    </source>
</evidence>
<dbReference type="AlphaFoldDB" id="A0A1Z4BSL6"/>
<dbReference type="EMBL" id="CP022022">
    <property type="protein sequence ID" value="ASF44233.1"/>
    <property type="molecule type" value="Genomic_DNA"/>
</dbReference>
<name>A0A1Z4BSL6_9FLAO</name>
<proteinExistence type="predicted"/>
<protein>
    <submittedName>
        <fullName evidence="1">Uncharacterized protein</fullName>
    </submittedName>
</protein>
<keyword evidence="2" id="KW-1185">Reference proteome</keyword>
<reference evidence="2" key="1">
    <citation type="submission" date="2017-06" db="EMBL/GenBank/DDBJ databases">
        <title>Complete genome sequence of Capnocytophaga sp. KCOM 1579 (=ChDC OS43) isolated from a human refractory periapical abscess lesion.</title>
        <authorList>
            <person name="Kook J.-K."/>
            <person name="Park S.-N."/>
            <person name="Lim Y.K."/>
            <person name="Roh H."/>
        </authorList>
    </citation>
    <scope>NUCLEOTIDE SEQUENCE [LARGE SCALE GENOMIC DNA]</scope>
    <source>
        <strain evidence="2">ChDC OS43</strain>
    </source>
</reference>
<sequence>MKKTLFLFSTLLCFSCSKKEIKAEKGGIDIVSNIYFDASKGLDDMKSVVISKLNYKGDTLVELVPYVDEPELTEKIFIITDSLAFDITDRNPQQFIFSTLSNVPSIPKHKKEQGAVFKSQHLLNFDYRKDLNDTILFKKEYKRFRIITPENYTTYYVHPTDTLLPYTLYKKEGDKYGGRIERIDLYNKQNDVFISLQLLPRKEWDSEAKNIFEFNDFILKRK</sequence>
<organism evidence="1 2">
    <name type="scientific">Capnocytophaga endodontalis</name>
    <dbReference type="NCBI Taxonomy" id="2708117"/>
    <lineage>
        <taxon>Bacteria</taxon>
        <taxon>Pseudomonadati</taxon>
        <taxon>Bacteroidota</taxon>
        <taxon>Flavobacteriia</taxon>
        <taxon>Flavobacteriales</taxon>
        <taxon>Flavobacteriaceae</taxon>
        <taxon>Capnocytophaga</taxon>
    </lineage>
</organism>
<gene>
    <name evidence="1" type="ORF">CBG49_14645</name>
</gene>
<evidence type="ECO:0000313" key="1">
    <source>
        <dbReference type="EMBL" id="ASF44233.1"/>
    </source>
</evidence>
<dbReference type="Proteomes" id="UP000197007">
    <property type="component" value="Chromosome"/>
</dbReference>
<dbReference type="RefSeq" id="WP_088595067.1">
    <property type="nucleotide sequence ID" value="NZ_CP022022.1"/>
</dbReference>
<dbReference type="KEGG" id="capn:CBG49_14645"/>